<dbReference type="EMBL" id="CP064789">
    <property type="protein sequence ID" value="QSG11816.1"/>
    <property type="molecule type" value="Genomic_DNA"/>
</dbReference>
<sequence length="575" mass="67566">MPEQFTLNADDVDVSELFEGSSQFTVPDYQREYSWGDEQLGELWDDITALTRSRDNHYLGSIIIIEKTGNEIKQQELVDGQQRLTTISLILTVIRDYFESQEDHDFDNVPELVDNFLFTKSNVTGDKHQKLRLNKYHNDAFEKVLAGFSDSVDDDSPIKEAYNFYWEKIDGVKPEKVEKIRRAIIQSISLVEIECGSEANAFRLFESVNNRGLDLSPVDLVKNRIFMYANHTSSVDENRVKDLWDDIITTIRPELRQEYRFFTHYCMSATTPETRDNVSKRLLYDYFNELIDHRLDEVNLSIEELLDDMAKTSKLYVDILNCEVSEDFQRGKLEKLNNKLEAVQIKNERIRTLLLRIIQDYESADDVIEALSILEVLNIRAKVTGRDSNTSRDRFWSRTSSQLNKENNKNQYLRRLVRSRASSDTVLIDRMQDREFKRNDFTKYILDQIEQRYYMKSSGKTISGRSTVDIEEIAPRKAFTAKKYSPWKQYLDCTQEEFEEYKNRIGNLTLLESSLNRAVGDDPYDYKRQHYLNDTEFKMAVAVAEEYEEWDIEKIKDRSKEMAKITAEIWSIDNV</sequence>
<dbReference type="Proteomes" id="UP000663305">
    <property type="component" value="Chromosome"/>
</dbReference>
<evidence type="ECO:0000313" key="5">
    <source>
        <dbReference type="Proteomes" id="UP000663305"/>
    </source>
</evidence>
<protein>
    <submittedName>
        <fullName evidence="4">ParB-like nuclease domain containing protein fused to HNH nuclease</fullName>
    </submittedName>
</protein>
<accession>A0A897NNM3</accession>
<gene>
    <name evidence="4" type="ORF">HSBGL_1397</name>
</gene>
<proteinExistence type="predicted"/>
<dbReference type="Pfam" id="PF03235">
    <property type="entry name" value="GmrSD_N"/>
    <property type="match status" value="1"/>
</dbReference>
<keyword evidence="1" id="KW-0175">Coiled coil</keyword>
<reference evidence="4" key="1">
    <citation type="submission" date="2020-11" db="EMBL/GenBank/DDBJ databases">
        <title>Carbohydrate-dependent, anaerobic sulfur respiration: A novel catabolism in halophilic archaea.</title>
        <authorList>
            <person name="Sorokin D.Y."/>
            <person name="Messina E."/>
            <person name="Smedile F."/>
            <person name="La Cono V."/>
            <person name="Hallsworth J.E."/>
            <person name="Yakimov M.M."/>
        </authorList>
    </citation>
    <scope>NUCLEOTIDE SEQUENCE</scope>
    <source>
        <strain evidence="4">HSR-Bgl</strain>
    </source>
</reference>
<dbReference type="InterPro" id="IPR004919">
    <property type="entry name" value="GmrSD_N"/>
</dbReference>
<evidence type="ECO:0000259" key="2">
    <source>
        <dbReference type="Pfam" id="PF03235"/>
    </source>
</evidence>
<evidence type="ECO:0000313" key="4">
    <source>
        <dbReference type="EMBL" id="QSG11816.1"/>
    </source>
</evidence>
<feature type="domain" description="GmrSD restriction endonucleases C-terminal" evidence="3">
    <location>
        <begin position="423"/>
        <end position="565"/>
    </location>
</feature>
<evidence type="ECO:0000259" key="3">
    <source>
        <dbReference type="Pfam" id="PF07510"/>
    </source>
</evidence>
<organism evidence="4 5">
    <name type="scientific">Halapricum desulfuricans</name>
    <dbReference type="NCBI Taxonomy" id="2841257"/>
    <lineage>
        <taxon>Archaea</taxon>
        <taxon>Methanobacteriati</taxon>
        <taxon>Methanobacteriota</taxon>
        <taxon>Stenosarchaea group</taxon>
        <taxon>Halobacteria</taxon>
        <taxon>Halobacteriales</taxon>
        <taxon>Haloarculaceae</taxon>
        <taxon>Halapricum</taxon>
    </lineage>
</organism>
<feature type="domain" description="GmrSD restriction endonucleases N-terminal" evidence="2">
    <location>
        <begin position="14"/>
        <end position="226"/>
    </location>
</feature>
<dbReference type="InterPro" id="IPR011089">
    <property type="entry name" value="GmrSD_C"/>
</dbReference>
<feature type="coiled-coil region" evidence="1">
    <location>
        <begin position="326"/>
        <end position="353"/>
    </location>
</feature>
<dbReference type="Pfam" id="PF07510">
    <property type="entry name" value="GmrSD_C"/>
    <property type="match status" value="1"/>
</dbReference>
<dbReference type="RefSeq" id="WP_229126350.1">
    <property type="nucleotide sequence ID" value="NZ_CP064789.1"/>
</dbReference>
<dbReference type="PANTHER" id="PTHR35149:SF2">
    <property type="entry name" value="DUF262 DOMAIN-CONTAINING PROTEIN"/>
    <property type="match status" value="1"/>
</dbReference>
<dbReference type="AlphaFoldDB" id="A0A897NNM3"/>
<evidence type="ECO:0000256" key="1">
    <source>
        <dbReference type="SAM" id="Coils"/>
    </source>
</evidence>
<name>A0A897NNM3_9EURY</name>
<dbReference type="PANTHER" id="PTHR35149">
    <property type="entry name" value="SLL5132 PROTEIN"/>
    <property type="match status" value="1"/>
</dbReference>
<dbReference type="GeneID" id="68860932"/>